<dbReference type="OrthoDB" id="408631at2759"/>
<feature type="domain" description="Heterokaryon incompatibility" evidence="1">
    <location>
        <begin position="212"/>
        <end position="367"/>
    </location>
</feature>
<accession>A0A8H4X9T3</accession>
<comment type="caution">
    <text evidence="2">The sequence shown here is derived from an EMBL/GenBank/DDBJ whole genome shotgun (WGS) entry which is preliminary data.</text>
</comment>
<organism evidence="2 3">
    <name type="scientific">Fusarium sarcochroum</name>
    <dbReference type="NCBI Taxonomy" id="1208366"/>
    <lineage>
        <taxon>Eukaryota</taxon>
        <taxon>Fungi</taxon>
        <taxon>Dikarya</taxon>
        <taxon>Ascomycota</taxon>
        <taxon>Pezizomycotina</taxon>
        <taxon>Sordariomycetes</taxon>
        <taxon>Hypocreomycetidae</taxon>
        <taxon>Hypocreales</taxon>
        <taxon>Nectriaceae</taxon>
        <taxon>Fusarium</taxon>
        <taxon>Fusarium lateritium species complex</taxon>
    </lineage>
</organism>
<dbReference type="AlphaFoldDB" id="A0A8H4X9T3"/>
<dbReference type="Pfam" id="PF06985">
    <property type="entry name" value="HET"/>
    <property type="match status" value="1"/>
</dbReference>
<reference evidence="2" key="2">
    <citation type="submission" date="2020-05" db="EMBL/GenBank/DDBJ databases">
        <authorList>
            <person name="Kim H.-S."/>
            <person name="Proctor R.H."/>
            <person name="Brown D.W."/>
        </authorList>
    </citation>
    <scope>NUCLEOTIDE SEQUENCE</scope>
    <source>
        <strain evidence="2">NRRL 20472</strain>
    </source>
</reference>
<dbReference type="Proteomes" id="UP000622797">
    <property type="component" value="Unassembled WGS sequence"/>
</dbReference>
<name>A0A8H4X9T3_9HYPO</name>
<sequence>MEYDYSPEWRCHACRNIPWDYEDWFQIPQVPTVIPHHDSFADLDDSAAEGCHLCRVLRSLVYYEIDRRHLKEPPAGSCTIQLPKDSYLDPTILDPAPNFFDDPRAATFKIGTAPFHVQIVINNSRAGEEVVPVTPSPLDKSLESRLRETFPACIDDCIDKRGIHQECDAEWFKQDVNSRSPTRLIEVDVGDSNKARIVVPEEDLPKDYRPKYLTLSYCWGITNESATTTRATIASRRQGFNIDTLPKTIRDAIQLTRILGFRYLWVDAICIIQSHAIDEYFDDWNMETSRIGSYYLHSECLISAWGASDSSEGLFMEPKAQKYPLKTCALAYNRHGQEYLSVSLPTPNFARDWCCRPLRERGWCLQEAALSPRAIHWSRYTFSWQCHGRMEWFTQARPFEKPKELDQVYRLELSPTHPELSIEDSWTTLLGMYTRMEFTYESDRLVAIQGLVDRLIDMHGDEYFAGVFRSHLAKGLLWENAYNKTEKALGEVPTWSWASNCPGVWFHNPSHSLITYSKETVFPKGWDPLNLDTPEKRALRFQAPWINVELERTFTAADIVPSYRDWRPLKFDCFASFGNEKKQRLEMFFKYDAESLVPESFSEVMVVFVALHILGRGEVAKVKEPDESIVVRSDIFTSFHGILVRPEGRFYERVGVVQFDVPKDYQSWLELKQEMDQSRKEVCLI</sequence>
<reference evidence="2" key="1">
    <citation type="journal article" date="2020" name="BMC Genomics">
        <title>Correction to: Identification and distribution of gene clusters required for synthesis of sphingolipid metabolism inhibitors in diverse species of the filamentous fungus Fusarium.</title>
        <authorList>
            <person name="Kim H.S."/>
            <person name="Lohmar J.M."/>
            <person name="Busman M."/>
            <person name="Brown D.W."/>
            <person name="Naumann T.A."/>
            <person name="Divon H.H."/>
            <person name="Lysoe E."/>
            <person name="Uhlig S."/>
            <person name="Proctor R.H."/>
        </authorList>
    </citation>
    <scope>NUCLEOTIDE SEQUENCE</scope>
    <source>
        <strain evidence="2">NRRL 20472</strain>
    </source>
</reference>
<gene>
    <name evidence="2" type="ORF">FSARC_5159</name>
</gene>
<dbReference type="PANTHER" id="PTHR33112">
    <property type="entry name" value="DOMAIN PROTEIN, PUTATIVE-RELATED"/>
    <property type="match status" value="1"/>
</dbReference>
<dbReference type="PANTHER" id="PTHR33112:SF16">
    <property type="entry name" value="HETEROKARYON INCOMPATIBILITY DOMAIN-CONTAINING PROTEIN"/>
    <property type="match status" value="1"/>
</dbReference>
<dbReference type="EMBL" id="JABEXW010000247">
    <property type="protein sequence ID" value="KAF4967247.1"/>
    <property type="molecule type" value="Genomic_DNA"/>
</dbReference>
<evidence type="ECO:0000313" key="2">
    <source>
        <dbReference type="EMBL" id="KAF4967247.1"/>
    </source>
</evidence>
<protein>
    <recommendedName>
        <fullName evidence="1">Heterokaryon incompatibility domain-containing protein</fullName>
    </recommendedName>
</protein>
<evidence type="ECO:0000259" key="1">
    <source>
        <dbReference type="Pfam" id="PF06985"/>
    </source>
</evidence>
<keyword evidence="3" id="KW-1185">Reference proteome</keyword>
<proteinExistence type="predicted"/>
<dbReference type="InterPro" id="IPR010730">
    <property type="entry name" value="HET"/>
</dbReference>
<evidence type="ECO:0000313" key="3">
    <source>
        <dbReference type="Proteomes" id="UP000622797"/>
    </source>
</evidence>